<protein>
    <submittedName>
        <fullName evidence="1">Uncharacterized protein</fullName>
    </submittedName>
</protein>
<gene>
    <name evidence="1" type="ORF">MTUNDRAET4_2838</name>
</gene>
<dbReference type="Pfam" id="PF03069">
    <property type="entry name" value="FmdA_AmdA"/>
    <property type="match status" value="1"/>
</dbReference>
<dbReference type="GO" id="GO:0016811">
    <property type="term" value="F:hydrolase activity, acting on carbon-nitrogen (but not peptide) bonds, in linear amides"/>
    <property type="evidence" value="ECO:0007669"/>
    <property type="project" value="InterPro"/>
</dbReference>
<accession>A0A4U8Z2Z0</accession>
<dbReference type="KEGG" id="mtun:MTUNDRAET4_2838"/>
<evidence type="ECO:0000313" key="2">
    <source>
        <dbReference type="Proteomes" id="UP000294360"/>
    </source>
</evidence>
<dbReference type="InterPro" id="IPR004304">
    <property type="entry name" value="FmdA_AmdA"/>
</dbReference>
<organism evidence="1 2">
    <name type="scientific">Methylocella tundrae</name>
    <dbReference type="NCBI Taxonomy" id="227605"/>
    <lineage>
        <taxon>Bacteria</taxon>
        <taxon>Pseudomonadati</taxon>
        <taxon>Pseudomonadota</taxon>
        <taxon>Alphaproteobacteria</taxon>
        <taxon>Hyphomicrobiales</taxon>
        <taxon>Beijerinckiaceae</taxon>
        <taxon>Methylocella</taxon>
    </lineage>
</organism>
<name>A0A4U8Z2Z0_METTU</name>
<dbReference type="Proteomes" id="UP000294360">
    <property type="component" value="Chromosome"/>
</dbReference>
<dbReference type="AlphaFoldDB" id="A0A4U8Z2Z0"/>
<evidence type="ECO:0000313" key="1">
    <source>
        <dbReference type="EMBL" id="VFU09725.1"/>
    </source>
</evidence>
<dbReference type="EMBL" id="LR536450">
    <property type="protein sequence ID" value="VFU09725.1"/>
    <property type="molecule type" value="Genomic_DNA"/>
</dbReference>
<reference evidence="1 2" key="1">
    <citation type="submission" date="2019-03" db="EMBL/GenBank/DDBJ databases">
        <authorList>
            <person name="Kox A.R. M."/>
        </authorList>
    </citation>
    <scope>NUCLEOTIDE SEQUENCE [LARGE SCALE GENOMIC DNA]</scope>
    <source>
        <strain evidence="1">MTUNDRAET4 annotated genome</strain>
    </source>
</reference>
<proteinExistence type="predicted"/>
<sequence length="52" mass="5582">MQGHISGVVDIPNSCATLWLPTEIFDFDINPTAAGPQKFITGDIDLPLSPDL</sequence>